<evidence type="ECO:0000313" key="1">
    <source>
        <dbReference type="EMBL" id="CAD9236680.1"/>
    </source>
</evidence>
<accession>A0A7S1XH04</accession>
<dbReference type="EMBL" id="HBGH01015809">
    <property type="protein sequence ID" value="CAD9236680.1"/>
    <property type="molecule type" value="Transcribed_RNA"/>
</dbReference>
<protein>
    <submittedName>
        <fullName evidence="1">Uncharacterized protein</fullName>
    </submittedName>
</protein>
<dbReference type="AlphaFoldDB" id="A0A7S1XH04"/>
<organism evidence="1">
    <name type="scientific">Compsopogon caeruleus</name>
    <dbReference type="NCBI Taxonomy" id="31354"/>
    <lineage>
        <taxon>Eukaryota</taxon>
        <taxon>Rhodophyta</taxon>
        <taxon>Compsopogonophyceae</taxon>
        <taxon>Compsopogonales</taxon>
        <taxon>Compsopogonaceae</taxon>
        <taxon>Compsopogon</taxon>
    </lineage>
</organism>
<name>A0A7S1XH04_9RHOD</name>
<proteinExistence type="predicted"/>
<reference evidence="1" key="1">
    <citation type="submission" date="2021-01" db="EMBL/GenBank/DDBJ databases">
        <authorList>
            <person name="Corre E."/>
            <person name="Pelletier E."/>
            <person name="Niang G."/>
            <person name="Scheremetjew M."/>
            <person name="Finn R."/>
            <person name="Kale V."/>
            <person name="Holt S."/>
            <person name="Cochrane G."/>
            <person name="Meng A."/>
            <person name="Brown T."/>
            <person name="Cohen L."/>
        </authorList>
    </citation>
    <scope>NUCLEOTIDE SEQUENCE</scope>
    <source>
        <strain evidence="1">SAG 36.94</strain>
    </source>
</reference>
<sequence>MDRSRLASWENIFHLTTHNLGNRSSHQTRACLMSLHSGTLQLVSSFESILDKECFICSCRERSLGQTVTVSSAKRWKISLESEDLRFIEMDLKTAGNPCSR</sequence>
<gene>
    <name evidence="1" type="ORF">CCAE0312_LOCUS8777</name>
</gene>